<dbReference type="EMBL" id="JYNV01000290">
    <property type="protein sequence ID" value="KZM19834.1"/>
    <property type="molecule type" value="Genomic_DNA"/>
</dbReference>
<keyword evidence="4" id="KW-1185">Reference proteome</keyword>
<evidence type="ECO:0000259" key="2">
    <source>
        <dbReference type="Pfam" id="PF24494"/>
    </source>
</evidence>
<reference evidence="3 4" key="1">
    <citation type="journal article" date="2016" name="Sci. Rep.">
        <title>Draft genome sequencing and secretome analysis of fungal phytopathogen Ascochyta rabiei provides insight into the necrotrophic effector repertoire.</title>
        <authorList>
            <person name="Verma S."/>
            <person name="Gazara R.K."/>
            <person name="Nizam S."/>
            <person name="Parween S."/>
            <person name="Chattopadhyay D."/>
            <person name="Verma P.K."/>
        </authorList>
    </citation>
    <scope>NUCLEOTIDE SEQUENCE [LARGE SCALE GENOMIC DNA]</scope>
    <source>
        <strain evidence="3 4">ArDII</strain>
    </source>
</reference>
<evidence type="ECO:0000313" key="4">
    <source>
        <dbReference type="Proteomes" id="UP000076837"/>
    </source>
</evidence>
<sequence length="657" mass="73726">MTDTILPSHEDLHDTRIKMEPRDLSDIDFSSPNTVVGDSSTVPTPESTTSQDFVSQLAAAAAAILPSAAVTPYLETSLSECVSTSTEDFIDVGYDSERTDFLENTPSPSLRRAEHRRTRRQSCHLHTTPQPFTNLAVARRLSFSRSSSQAHTTVTTTPGQNRGAIERKPPHTYTSEERELLSILYRFYHCEDVRVIPRVFNAIAGLKLRHRIIREQFWGHMLFYGPESFRAFGRVLSVPFDAPQDYYTDIMFRIEQQASNLDLDLRRRSVDIDFVCGKARKSSSPRIREIYESKVEKTKQEVRDEFANAVVAREVAAAAQSLGLMSRAVQPPFEDHVELFTDVEQNLTLVADNVGVPRPMSTRPYLSFRVWDTSNRTAFIDGGFVAETFIGWPRPFPGPIALDDPSEAGKIFTYLHLSKHGDTPVYISTASSLLQALSYAKDMEQPKIALISLGASCLQQKQKVHHAADIFPRLKAQGLAKWARYRGHGEYFIWSDIPEDAVLHTLEVDKLIEDLNNDAECRELLHFVVFEAGVKTNAIAAILRERNKTLNTATARALGKIARAFGMGQSNMTLRHLQDFVARILDGWTILRPDVIDMHTMSSLSATFATTLGSHDAGHTLQDVMGAFIRGVDDGVRCIAHWSRSRSGSRRQRFRAA</sequence>
<dbReference type="Proteomes" id="UP000076837">
    <property type="component" value="Unassembled WGS sequence"/>
</dbReference>
<feature type="compositionally biased region" description="Basic and acidic residues" evidence="1">
    <location>
        <begin position="164"/>
        <end position="173"/>
    </location>
</feature>
<proteinExistence type="predicted"/>
<feature type="compositionally biased region" description="Polar residues" evidence="1">
    <location>
        <begin position="28"/>
        <end position="38"/>
    </location>
</feature>
<feature type="compositionally biased region" description="Low complexity" evidence="1">
    <location>
        <begin position="39"/>
        <end position="48"/>
    </location>
</feature>
<feature type="domain" description="DUF7587" evidence="2">
    <location>
        <begin position="363"/>
        <end position="511"/>
    </location>
</feature>
<feature type="region of interest" description="Disordered" evidence="1">
    <location>
        <begin position="144"/>
        <end position="173"/>
    </location>
</feature>
<dbReference type="InterPro" id="IPR056009">
    <property type="entry name" value="DUF7587"/>
</dbReference>
<feature type="region of interest" description="Disordered" evidence="1">
    <location>
        <begin position="1"/>
        <end position="48"/>
    </location>
</feature>
<feature type="compositionally biased region" description="Basic and acidic residues" evidence="1">
    <location>
        <begin position="8"/>
        <end position="25"/>
    </location>
</feature>
<organism evidence="3 4">
    <name type="scientific">Didymella rabiei</name>
    <name type="common">Chickpea ascochyta blight fungus</name>
    <name type="synonym">Mycosphaerella rabiei</name>
    <dbReference type="NCBI Taxonomy" id="5454"/>
    <lineage>
        <taxon>Eukaryota</taxon>
        <taxon>Fungi</taxon>
        <taxon>Dikarya</taxon>
        <taxon>Ascomycota</taxon>
        <taxon>Pezizomycotina</taxon>
        <taxon>Dothideomycetes</taxon>
        <taxon>Pleosporomycetidae</taxon>
        <taxon>Pleosporales</taxon>
        <taxon>Pleosporineae</taxon>
        <taxon>Didymellaceae</taxon>
        <taxon>Ascochyta</taxon>
    </lineage>
</organism>
<gene>
    <name evidence="3" type="ORF">ST47_g9093</name>
</gene>
<name>A0A162Y5H0_DIDRA</name>
<comment type="caution">
    <text evidence="3">The sequence shown here is derived from an EMBL/GenBank/DDBJ whole genome shotgun (WGS) entry which is preliminary data.</text>
</comment>
<protein>
    <recommendedName>
        <fullName evidence="2">DUF7587 domain-containing protein</fullName>
    </recommendedName>
</protein>
<dbReference type="Pfam" id="PF24494">
    <property type="entry name" value="DUF7587"/>
    <property type="match status" value="1"/>
</dbReference>
<accession>A0A162Y5H0</accession>
<evidence type="ECO:0000256" key="1">
    <source>
        <dbReference type="SAM" id="MobiDB-lite"/>
    </source>
</evidence>
<dbReference type="AlphaFoldDB" id="A0A162Y5H0"/>
<evidence type="ECO:0000313" key="3">
    <source>
        <dbReference type="EMBL" id="KZM19834.1"/>
    </source>
</evidence>
<feature type="compositionally biased region" description="Polar residues" evidence="1">
    <location>
        <begin position="144"/>
        <end position="160"/>
    </location>
</feature>